<feature type="transmembrane region" description="Helical" evidence="1">
    <location>
        <begin position="45"/>
        <end position="69"/>
    </location>
</feature>
<dbReference type="RefSeq" id="WP_110363122.1">
    <property type="nucleotide sequence ID" value="NZ_QFLI01000012.1"/>
</dbReference>
<evidence type="ECO:0000259" key="2">
    <source>
        <dbReference type="Pfam" id="PF06580"/>
    </source>
</evidence>
<gene>
    <name evidence="3" type="ORF">DF185_20355</name>
</gene>
<keyword evidence="4" id="KW-1185">Reference proteome</keyword>
<organism evidence="3 4">
    <name type="scientific">Marinifilum breve</name>
    <dbReference type="NCBI Taxonomy" id="2184082"/>
    <lineage>
        <taxon>Bacteria</taxon>
        <taxon>Pseudomonadati</taxon>
        <taxon>Bacteroidota</taxon>
        <taxon>Bacteroidia</taxon>
        <taxon>Marinilabiliales</taxon>
        <taxon>Marinifilaceae</taxon>
    </lineage>
</organism>
<keyword evidence="1" id="KW-1133">Transmembrane helix</keyword>
<feature type="domain" description="Signal transduction histidine kinase internal region" evidence="2">
    <location>
        <begin position="163"/>
        <end position="241"/>
    </location>
</feature>
<dbReference type="Gene3D" id="3.30.565.10">
    <property type="entry name" value="Histidine kinase-like ATPase, C-terminal domain"/>
    <property type="match status" value="1"/>
</dbReference>
<dbReference type="Proteomes" id="UP000248079">
    <property type="component" value="Unassembled WGS sequence"/>
</dbReference>
<dbReference type="InterPro" id="IPR010559">
    <property type="entry name" value="Sig_transdc_His_kin_internal"/>
</dbReference>
<dbReference type="GO" id="GO:0016020">
    <property type="term" value="C:membrane"/>
    <property type="evidence" value="ECO:0007669"/>
    <property type="project" value="InterPro"/>
</dbReference>
<sequence length="358" mass="41977">MNKIRTISRSRIIYHILFWVVATVFWLLTMFVASNFKNILKIEPVLMTLVFNLCFAAAVYFNLLILIPFLFKRQRFFLYVVSVFAVISVAAFVIDFLLVYPLNSFVQGEQYFEELTFVVWVNFAIFTLIYVGITSVLSMTRELIVLQKVTANFQDIEREKLEAELKALKAQINPHFLFNTLNNLYSLTLDKSDKAPNLVLKLSDMMRYILYECNDRYVFVDKELDFIKNYLDLQKIRLDDTIPVSINVKGSASQNKIAPLLFEPLIENAFKHGSYGKNNNGFVNILFNFEERDKMELSIENRYDNKWQDEERKEKGIGIKNVTRRLELLYPDKHDLNISKQDDLFKVNLQIDLSEQNA</sequence>
<dbReference type="GO" id="GO:0000155">
    <property type="term" value="F:phosphorelay sensor kinase activity"/>
    <property type="evidence" value="ECO:0007669"/>
    <property type="project" value="InterPro"/>
</dbReference>
<comment type="caution">
    <text evidence="3">The sequence shown here is derived from an EMBL/GenBank/DDBJ whole genome shotgun (WGS) entry which is preliminary data.</text>
</comment>
<dbReference type="PANTHER" id="PTHR34220">
    <property type="entry name" value="SENSOR HISTIDINE KINASE YPDA"/>
    <property type="match status" value="1"/>
</dbReference>
<dbReference type="InterPro" id="IPR036890">
    <property type="entry name" value="HATPase_C_sf"/>
</dbReference>
<feature type="transmembrane region" description="Helical" evidence="1">
    <location>
        <begin position="117"/>
        <end position="138"/>
    </location>
</feature>
<accession>A0A2V3ZS64</accession>
<dbReference type="PANTHER" id="PTHR34220:SF7">
    <property type="entry name" value="SENSOR HISTIDINE KINASE YPDA"/>
    <property type="match status" value="1"/>
</dbReference>
<dbReference type="OrthoDB" id="9809908at2"/>
<protein>
    <recommendedName>
        <fullName evidence="2">Signal transduction histidine kinase internal region domain-containing protein</fullName>
    </recommendedName>
</protein>
<name>A0A2V3ZS64_9BACT</name>
<reference evidence="3 4" key="1">
    <citation type="submission" date="2018-05" db="EMBL/GenBank/DDBJ databases">
        <title>Marinifilum breve JC075T sp. nov., a marine bacterium isolated from Yongle Blue Hole in the South China Sea.</title>
        <authorList>
            <person name="Fu T."/>
        </authorList>
    </citation>
    <scope>NUCLEOTIDE SEQUENCE [LARGE SCALE GENOMIC DNA]</scope>
    <source>
        <strain evidence="3 4">JC075</strain>
    </source>
</reference>
<feature type="transmembrane region" description="Helical" evidence="1">
    <location>
        <begin position="12"/>
        <end position="33"/>
    </location>
</feature>
<keyword evidence="1" id="KW-0472">Membrane</keyword>
<proteinExistence type="predicted"/>
<dbReference type="AlphaFoldDB" id="A0A2V3ZS64"/>
<evidence type="ECO:0000313" key="4">
    <source>
        <dbReference type="Proteomes" id="UP000248079"/>
    </source>
</evidence>
<dbReference type="Pfam" id="PF06580">
    <property type="entry name" value="His_kinase"/>
    <property type="match status" value="1"/>
</dbReference>
<keyword evidence="1" id="KW-0812">Transmembrane</keyword>
<feature type="transmembrane region" description="Helical" evidence="1">
    <location>
        <begin position="76"/>
        <end position="97"/>
    </location>
</feature>
<evidence type="ECO:0000313" key="3">
    <source>
        <dbReference type="EMBL" id="PXX96136.1"/>
    </source>
</evidence>
<dbReference type="InterPro" id="IPR050640">
    <property type="entry name" value="Bact_2-comp_sensor_kinase"/>
</dbReference>
<evidence type="ECO:0000256" key="1">
    <source>
        <dbReference type="SAM" id="Phobius"/>
    </source>
</evidence>
<dbReference type="EMBL" id="QFLI01000012">
    <property type="protein sequence ID" value="PXX96136.1"/>
    <property type="molecule type" value="Genomic_DNA"/>
</dbReference>